<keyword evidence="8 13" id="KW-1278">Translocase</keyword>
<reference evidence="16 17" key="1">
    <citation type="submission" date="2016-11" db="EMBL/GenBank/DDBJ databases">
        <authorList>
            <person name="Jaros S."/>
            <person name="Januszkiewicz K."/>
            <person name="Wedrychowicz H."/>
        </authorList>
    </citation>
    <scope>NUCLEOTIDE SEQUENCE [LARGE SCALE GENOMIC DNA]</scope>
    <source>
        <strain evidence="16 17">DSM 21986</strain>
    </source>
</reference>
<proteinExistence type="inferred from homology"/>
<sequence>MPLTEDITGANRSSTGTNAAEPSPCTGRVRSVRGSVIDVVFERDLPVLQTRLVIESDPQIIAEVSAHIDDRTVRALALNSTQGLSRGTNVINSGSPLTVPVGDALLGRVVNVFGDPIDQQGAVDQETMRSIFQPKVTLSEQETGREVLTTGIKAMDLLSPLERGGKAGLFGGAGVGKTVLIMEMIRNMVARHEGISLFCGIGERCREAEELYREIREAGVLENTTMVFGQMNEPPGARFRVGQTALTIAEYFRDVRRRDVLLLIDNIFRFVQAGSEVSALMGKVNSRLGYQPTLGSDLADLQERICNTKNGAITSIQAVYVPADDFTDPAVTHTFSHLSSFIVLSRERAGQGLYPAIDLLKSGSKMLSRHIVGDRHYRVAQQVKETLAQYEELKDIISMLGMEELSAEDRQTVSRARRLERFFTQPFYVTEQFTGIEGKNVSIEDAISGCERILDGEFDDVPEKELFMIGTIDEVDK</sequence>
<feature type="binding site" evidence="13">
    <location>
        <begin position="171"/>
        <end position="178"/>
    </location>
    <ligand>
        <name>ATP</name>
        <dbReference type="ChEBI" id="CHEBI:30616"/>
    </ligand>
</feature>
<keyword evidence="5 13" id="KW-0547">Nucleotide-binding</keyword>
<comment type="similarity">
    <text evidence="2 13">Belongs to the ATPase alpha/beta chains family.</text>
</comment>
<evidence type="ECO:0000256" key="2">
    <source>
        <dbReference type="ARBA" id="ARBA00008936"/>
    </source>
</evidence>
<dbReference type="GO" id="GO:0046933">
    <property type="term" value="F:proton-transporting ATP synthase activity, rotational mechanism"/>
    <property type="evidence" value="ECO:0007669"/>
    <property type="project" value="UniProtKB-UniRule"/>
</dbReference>
<dbReference type="InterPro" id="IPR050053">
    <property type="entry name" value="ATPase_alpha/beta_chains"/>
</dbReference>
<evidence type="ECO:0000313" key="17">
    <source>
        <dbReference type="Proteomes" id="UP000184041"/>
    </source>
</evidence>
<evidence type="ECO:0000256" key="14">
    <source>
        <dbReference type="SAM" id="MobiDB-lite"/>
    </source>
</evidence>
<evidence type="ECO:0000256" key="5">
    <source>
        <dbReference type="ARBA" id="ARBA00022741"/>
    </source>
</evidence>
<evidence type="ECO:0000256" key="9">
    <source>
        <dbReference type="ARBA" id="ARBA00023065"/>
    </source>
</evidence>
<dbReference type="SUPFAM" id="SSF50615">
    <property type="entry name" value="N-terminal domain of alpha and beta subunits of F1 ATP synthase"/>
    <property type="match status" value="1"/>
</dbReference>
<dbReference type="NCBIfam" id="TIGR01039">
    <property type="entry name" value="atpD"/>
    <property type="match status" value="1"/>
</dbReference>
<dbReference type="GO" id="GO:0045259">
    <property type="term" value="C:proton-transporting ATP synthase complex"/>
    <property type="evidence" value="ECO:0007669"/>
    <property type="project" value="UniProtKB-KW"/>
</dbReference>
<dbReference type="Gene3D" id="3.40.50.300">
    <property type="entry name" value="P-loop containing nucleotide triphosphate hydrolases"/>
    <property type="match status" value="1"/>
</dbReference>
<dbReference type="AlphaFoldDB" id="A0A1M4X8Z7"/>
<dbReference type="Pfam" id="PF02874">
    <property type="entry name" value="ATP-synt_ab_N"/>
    <property type="match status" value="1"/>
</dbReference>
<dbReference type="SUPFAM" id="SSF47917">
    <property type="entry name" value="C-terminal domain of alpha and beta subunits of F1 ATP synthase"/>
    <property type="match status" value="1"/>
</dbReference>
<dbReference type="CDD" id="cd18115">
    <property type="entry name" value="ATP-synt_F1_beta_N"/>
    <property type="match status" value="1"/>
</dbReference>
<evidence type="ECO:0000256" key="11">
    <source>
        <dbReference type="ARBA" id="ARBA00023196"/>
    </source>
</evidence>
<keyword evidence="11 13" id="KW-0139">CF(1)</keyword>
<feature type="domain" description="AAA+ ATPase" evidence="15">
    <location>
        <begin position="163"/>
        <end position="348"/>
    </location>
</feature>
<keyword evidence="3 13" id="KW-0813">Transport</keyword>
<dbReference type="Proteomes" id="UP000184041">
    <property type="component" value="Unassembled WGS sequence"/>
</dbReference>
<evidence type="ECO:0000313" key="16">
    <source>
        <dbReference type="EMBL" id="SHE89927.1"/>
    </source>
</evidence>
<evidence type="ECO:0000259" key="15">
    <source>
        <dbReference type="SMART" id="SM00382"/>
    </source>
</evidence>
<keyword evidence="17" id="KW-1185">Reference proteome</keyword>
<keyword evidence="12 13" id="KW-0066">ATP synthesis</keyword>
<evidence type="ECO:0000256" key="8">
    <source>
        <dbReference type="ARBA" id="ARBA00022967"/>
    </source>
</evidence>
<dbReference type="InterPro" id="IPR055190">
    <property type="entry name" value="ATP-synt_VA_C"/>
</dbReference>
<name>A0A1M4X8Z7_9BACT</name>
<evidence type="ECO:0000256" key="4">
    <source>
        <dbReference type="ARBA" id="ARBA00022475"/>
    </source>
</evidence>
<accession>A0A1M4X8Z7</accession>
<dbReference type="InterPro" id="IPR004100">
    <property type="entry name" value="ATPase_F1/V1/A1_a/bsu_N"/>
</dbReference>
<dbReference type="STRING" id="1194090.SAMN05443144_10460"/>
<dbReference type="NCBIfam" id="TIGR03305">
    <property type="entry name" value="alt_F1F0_F1_bet"/>
    <property type="match status" value="1"/>
</dbReference>
<dbReference type="InterPro" id="IPR005722">
    <property type="entry name" value="ATP_synth_F1_bsu"/>
</dbReference>
<dbReference type="EMBL" id="FQUS01000004">
    <property type="protein sequence ID" value="SHE89927.1"/>
    <property type="molecule type" value="Genomic_DNA"/>
</dbReference>
<dbReference type="HAMAP" id="MF_01347">
    <property type="entry name" value="ATP_synth_beta_bact"/>
    <property type="match status" value="1"/>
</dbReference>
<dbReference type="GO" id="GO:0005886">
    <property type="term" value="C:plasma membrane"/>
    <property type="evidence" value="ECO:0007669"/>
    <property type="project" value="UniProtKB-SubCell"/>
</dbReference>
<gene>
    <name evidence="13" type="primary">atpD</name>
    <name evidence="16" type="ORF">SAMN05443144_10460</name>
</gene>
<dbReference type="RefSeq" id="WP_084088038.1">
    <property type="nucleotide sequence ID" value="NZ_FQUS01000004.1"/>
</dbReference>
<dbReference type="Pfam" id="PF00006">
    <property type="entry name" value="ATP-synt_ab"/>
    <property type="match status" value="1"/>
</dbReference>
<dbReference type="GO" id="GO:0046961">
    <property type="term" value="F:proton-transporting ATPase activity, rotational mechanism"/>
    <property type="evidence" value="ECO:0007669"/>
    <property type="project" value="InterPro"/>
</dbReference>
<organism evidence="16 17">
    <name type="scientific">Fodinibius roseus</name>
    <dbReference type="NCBI Taxonomy" id="1194090"/>
    <lineage>
        <taxon>Bacteria</taxon>
        <taxon>Pseudomonadati</taxon>
        <taxon>Balneolota</taxon>
        <taxon>Balneolia</taxon>
        <taxon>Balneolales</taxon>
        <taxon>Balneolaceae</taxon>
        <taxon>Fodinibius</taxon>
    </lineage>
</organism>
<dbReference type="InterPro" id="IPR003593">
    <property type="entry name" value="AAA+_ATPase"/>
</dbReference>
<feature type="region of interest" description="Disordered" evidence="14">
    <location>
        <begin position="1"/>
        <end position="27"/>
    </location>
</feature>
<keyword evidence="9 13" id="KW-0406">Ion transport</keyword>
<dbReference type="SMART" id="SM00382">
    <property type="entry name" value="AAA"/>
    <property type="match status" value="1"/>
</dbReference>
<comment type="catalytic activity">
    <reaction evidence="13">
        <text>ATP + H2O + 4 H(+)(in) = ADP + phosphate + 5 H(+)(out)</text>
        <dbReference type="Rhea" id="RHEA:57720"/>
        <dbReference type="ChEBI" id="CHEBI:15377"/>
        <dbReference type="ChEBI" id="CHEBI:15378"/>
        <dbReference type="ChEBI" id="CHEBI:30616"/>
        <dbReference type="ChEBI" id="CHEBI:43474"/>
        <dbReference type="ChEBI" id="CHEBI:456216"/>
        <dbReference type="EC" id="7.1.2.2"/>
    </reaction>
</comment>
<keyword evidence="6 13" id="KW-0375">Hydrogen ion transport</keyword>
<evidence type="ECO:0000256" key="7">
    <source>
        <dbReference type="ARBA" id="ARBA00022840"/>
    </source>
</evidence>
<dbReference type="PANTHER" id="PTHR15184:SF71">
    <property type="entry name" value="ATP SYNTHASE SUBUNIT BETA, MITOCHONDRIAL"/>
    <property type="match status" value="1"/>
</dbReference>
<comment type="subcellular location">
    <subcellularLocation>
        <location evidence="13">Cell membrane</location>
        <topology evidence="13">Peripheral membrane protein</topology>
    </subcellularLocation>
    <subcellularLocation>
        <location evidence="1">Membrane</location>
    </subcellularLocation>
</comment>
<dbReference type="Gene3D" id="2.40.10.170">
    <property type="match status" value="1"/>
</dbReference>
<keyword evidence="4 13" id="KW-1003">Cell membrane</keyword>
<keyword evidence="10 13" id="KW-0472">Membrane</keyword>
<evidence type="ECO:0000256" key="12">
    <source>
        <dbReference type="ARBA" id="ARBA00023310"/>
    </source>
</evidence>
<evidence type="ECO:0000256" key="6">
    <source>
        <dbReference type="ARBA" id="ARBA00022781"/>
    </source>
</evidence>
<dbReference type="CDD" id="cd01133">
    <property type="entry name" value="F1-ATPase_beta_CD"/>
    <property type="match status" value="1"/>
</dbReference>
<dbReference type="CDD" id="cd18110">
    <property type="entry name" value="ATP-synt_F1_beta_C"/>
    <property type="match status" value="1"/>
</dbReference>
<evidence type="ECO:0000256" key="13">
    <source>
        <dbReference type="HAMAP-Rule" id="MF_01347"/>
    </source>
</evidence>
<dbReference type="Gene3D" id="1.10.1140.10">
    <property type="entry name" value="Bovine Mitochondrial F1-atpase, Atp Synthase Beta Chain, Chain D, domain 3"/>
    <property type="match status" value="1"/>
</dbReference>
<dbReference type="SUPFAM" id="SSF52540">
    <property type="entry name" value="P-loop containing nucleoside triphosphate hydrolases"/>
    <property type="match status" value="1"/>
</dbReference>
<dbReference type="GO" id="GO:0005524">
    <property type="term" value="F:ATP binding"/>
    <property type="evidence" value="ECO:0007669"/>
    <property type="project" value="UniProtKB-UniRule"/>
</dbReference>
<keyword evidence="7 13" id="KW-0067">ATP-binding</keyword>
<dbReference type="InterPro" id="IPR027417">
    <property type="entry name" value="P-loop_NTPase"/>
</dbReference>
<dbReference type="InterPro" id="IPR000194">
    <property type="entry name" value="ATPase_F1/V1/A1_a/bsu_nucl-bd"/>
</dbReference>
<evidence type="ECO:0000256" key="10">
    <source>
        <dbReference type="ARBA" id="ARBA00023136"/>
    </source>
</evidence>
<evidence type="ECO:0000256" key="1">
    <source>
        <dbReference type="ARBA" id="ARBA00004370"/>
    </source>
</evidence>
<dbReference type="InterPro" id="IPR036121">
    <property type="entry name" value="ATPase_F1/V1/A1_a/bsu_N_sf"/>
</dbReference>
<dbReference type="InterPro" id="IPR017691">
    <property type="entry name" value="Alt_ATPase_F1_bsu"/>
</dbReference>
<dbReference type="FunFam" id="1.10.1140.10:FF:000006">
    <property type="entry name" value="ATP synthase subunit beta"/>
    <property type="match status" value="1"/>
</dbReference>
<dbReference type="Pfam" id="PF22919">
    <property type="entry name" value="ATP-synt_VA_C"/>
    <property type="match status" value="1"/>
</dbReference>
<comment type="function">
    <text evidence="13">Produces ATP from ADP in the presence of a proton gradient across the membrane. The catalytic sites are hosted primarily by the beta subunits.</text>
</comment>
<feature type="compositionally biased region" description="Polar residues" evidence="14">
    <location>
        <begin position="10"/>
        <end position="20"/>
    </location>
</feature>
<dbReference type="PANTHER" id="PTHR15184">
    <property type="entry name" value="ATP SYNTHASE"/>
    <property type="match status" value="1"/>
</dbReference>
<evidence type="ECO:0000256" key="3">
    <source>
        <dbReference type="ARBA" id="ARBA00022448"/>
    </source>
</evidence>
<dbReference type="OrthoDB" id="9802718at2"/>
<dbReference type="InterPro" id="IPR024034">
    <property type="entry name" value="ATPase_F1/V1_b/a_C"/>
</dbReference>
<dbReference type="FunFam" id="3.40.50.300:FF:001630">
    <property type="entry name" value="ATP synthase subunit beta"/>
    <property type="match status" value="1"/>
</dbReference>
<protein>
    <recommendedName>
        <fullName evidence="13">ATP synthase subunit beta</fullName>
        <ecNumber evidence="13">7.1.2.2</ecNumber>
    </recommendedName>
    <alternativeName>
        <fullName evidence="13">ATP synthase F1 sector subunit beta</fullName>
    </alternativeName>
    <alternativeName>
        <fullName evidence="13">F-ATPase subunit beta</fullName>
    </alternativeName>
</protein>
<dbReference type="EC" id="7.1.2.2" evidence="13"/>